<dbReference type="PANTHER" id="PTHR43280:SF2">
    <property type="entry name" value="HTH-TYPE TRANSCRIPTIONAL REGULATOR EXSA"/>
    <property type="match status" value="1"/>
</dbReference>
<dbReference type="PANTHER" id="PTHR43280">
    <property type="entry name" value="ARAC-FAMILY TRANSCRIPTIONAL REGULATOR"/>
    <property type="match status" value="1"/>
</dbReference>
<keyword evidence="3" id="KW-0804">Transcription</keyword>
<sequence>MNEENITRGREISQKYLEFLDQHIENVVSGEVLSFFELNEIASELAVSHQHLTFTIQKELGNHPCHFYDSKIIEKAKKMLLENEISIAEVARRFTYDPSNFSKFFKNWTGETPGNFRKNNIK</sequence>
<evidence type="ECO:0000256" key="1">
    <source>
        <dbReference type="ARBA" id="ARBA00023015"/>
    </source>
</evidence>
<name>A0ABW2LVI6_9FLAO</name>
<keyword evidence="6" id="KW-1185">Reference proteome</keyword>
<dbReference type="Pfam" id="PF12833">
    <property type="entry name" value="HTH_18"/>
    <property type="match status" value="1"/>
</dbReference>
<dbReference type="PROSITE" id="PS01124">
    <property type="entry name" value="HTH_ARAC_FAMILY_2"/>
    <property type="match status" value="1"/>
</dbReference>
<protein>
    <submittedName>
        <fullName evidence="5">Helix-turn-helix domain-containing protein</fullName>
    </submittedName>
</protein>
<keyword evidence="1" id="KW-0805">Transcription regulation</keyword>
<dbReference type="SMART" id="SM00342">
    <property type="entry name" value="HTH_ARAC"/>
    <property type="match status" value="1"/>
</dbReference>
<gene>
    <name evidence="5" type="ORF">ACFQO9_00685</name>
</gene>
<dbReference type="EMBL" id="JBHTCR010000001">
    <property type="protein sequence ID" value="MFC7345229.1"/>
    <property type="molecule type" value="Genomic_DNA"/>
</dbReference>
<proteinExistence type="predicted"/>
<dbReference type="Proteomes" id="UP001596550">
    <property type="component" value="Unassembled WGS sequence"/>
</dbReference>
<comment type="caution">
    <text evidence="5">The sequence shown here is derived from an EMBL/GenBank/DDBJ whole genome shotgun (WGS) entry which is preliminary data.</text>
</comment>
<evidence type="ECO:0000256" key="2">
    <source>
        <dbReference type="ARBA" id="ARBA00023125"/>
    </source>
</evidence>
<evidence type="ECO:0000313" key="6">
    <source>
        <dbReference type="Proteomes" id="UP001596550"/>
    </source>
</evidence>
<reference evidence="6" key="1">
    <citation type="journal article" date="2019" name="Int. J. Syst. Evol. Microbiol.">
        <title>The Global Catalogue of Microorganisms (GCM) 10K type strain sequencing project: providing services to taxonomists for standard genome sequencing and annotation.</title>
        <authorList>
            <consortium name="The Broad Institute Genomics Platform"/>
            <consortium name="The Broad Institute Genome Sequencing Center for Infectious Disease"/>
            <person name="Wu L."/>
            <person name="Ma J."/>
        </authorList>
    </citation>
    <scope>NUCLEOTIDE SEQUENCE [LARGE SCALE GENOMIC DNA]</scope>
    <source>
        <strain evidence="6">CCUG 54781</strain>
    </source>
</reference>
<dbReference type="InterPro" id="IPR009057">
    <property type="entry name" value="Homeodomain-like_sf"/>
</dbReference>
<organism evidence="5 6">
    <name type="scientific">Chryseobacterium zhengzhouense</name>
    <dbReference type="NCBI Taxonomy" id="1636086"/>
    <lineage>
        <taxon>Bacteria</taxon>
        <taxon>Pseudomonadati</taxon>
        <taxon>Bacteroidota</taxon>
        <taxon>Flavobacteriia</taxon>
        <taxon>Flavobacteriales</taxon>
        <taxon>Weeksellaceae</taxon>
        <taxon>Chryseobacterium group</taxon>
        <taxon>Chryseobacterium</taxon>
    </lineage>
</organism>
<evidence type="ECO:0000313" key="5">
    <source>
        <dbReference type="EMBL" id="MFC7345229.1"/>
    </source>
</evidence>
<dbReference type="InterPro" id="IPR018060">
    <property type="entry name" value="HTH_AraC"/>
</dbReference>
<accession>A0ABW2LVI6</accession>
<feature type="domain" description="HTH araC/xylS-type" evidence="4">
    <location>
        <begin position="14"/>
        <end position="119"/>
    </location>
</feature>
<dbReference type="SUPFAM" id="SSF46689">
    <property type="entry name" value="Homeodomain-like"/>
    <property type="match status" value="1"/>
</dbReference>
<keyword evidence="2" id="KW-0238">DNA-binding</keyword>
<dbReference type="RefSeq" id="WP_378171885.1">
    <property type="nucleotide sequence ID" value="NZ_JBHTCR010000001.1"/>
</dbReference>
<evidence type="ECO:0000256" key="3">
    <source>
        <dbReference type="ARBA" id="ARBA00023163"/>
    </source>
</evidence>
<evidence type="ECO:0000259" key="4">
    <source>
        <dbReference type="PROSITE" id="PS01124"/>
    </source>
</evidence>
<dbReference type="Gene3D" id="1.10.10.60">
    <property type="entry name" value="Homeodomain-like"/>
    <property type="match status" value="1"/>
</dbReference>